<keyword evidence="4" id="KW-1185">Reference proteome</keyword>
<gene>
    <name evidence="1" type="ORF">URODEC1_LOCUS58063</name>
    <name evidence="2" type="ORF">URODEC1_LOCUS59697</name>
    <name evidence="3" type="ORF">URODEC1_LOCUS62261</name>
</gene>
<organism evidence="3 4">
    <name type="scientific">Urochloa decumbens</name>
    <dbReference type="NCBI Taxonomy" id="240449"/>
    <lineage>
        <taxon>Eukaryota</taxon>
        <taxon>Viridiplantae</taxon>
        <taxon>Streptophyta</taxon>
        <taxon>Embryophyta</taxon>
        <taxon>Tracheophyta</taxon>
        <taxon>Spermatophyta</taxon>
        <taxon>Magnoliopsida</taxon>
        <taxon>Liliopsida</taxon>
        <taxon>Poales</taxon>
        <taxon>Poaceae</taxon>
        <taxon>PACMAD clade</taxon>
        <taxon>Panicoideae</taxon>
        <taxon>Panicodae</taxon>
        <taxon>Paniceae</taxon>
        <taxon>Melinidinae</taxon>
        <taxon>Urochloa</taxon>
    </lineage>
</organism>
<dbReference type="Proteomes" id="UP001497457">
    <property type="component" value="Chromosome 23rd"/>
</dbReference>
<dbReference type="AlphaFoldDB" id="A0ABC9B5S3"/>
<evidence type="ECO:0000313" key="1">
    <source>
        <dbReference type="EMBL" id="CAL4985714.1"/>
    </source>
</evidence>
<evidence type="ECO:0000313" key="3">
    <source>
        <dbReference type="EMBL" id="CAL4995263.1"/>
    </source>
</evidence>
<proteinExistence type="predicted"/>
<dbReference type="Proteomes" id="UP001497457">
    <property type="component" value="Chromosome 24b"/>
</dbReference>
<dbReference type="EMBL" id="OZ075132">
    <property type="protein sequence ID" value="CAL4985714.1"/>
    <property type="molecule type" value="Genomic_DNA"/>
</dbReference>
<accession>A0ABC9B5S3</accession>
<reference evidence="4" key="1">
    <citation type="submission" date="2024-06" db="EMBL/GenBank/DDBJ databases">
        <authorList>
            <person name="Ryan C."/>
        </authorList>
    </citation>
    <scope>NUCLEOTIDE SEQUENCE [LARGE SCALE GENOMIC DNA]</scope>
</reference>
<dbReference type="EMBL" id="OZ075133">
    <property type="protein sequence ID" value="CAL4989393.1"/>
    <property type="molecule type" value="Genomic_DNA"/>
</dbReference>
<evidence type="ECO:0000313" key="2">
    <source>
        <dbReference type="EMBL" id="CAL4989393.1"/>
    </source>
</evidence>
<dbReference type="EMBL" id="OZ075134">
    <property type="protein sequence ID" value="CAL4995263.1"/>
    <property type="molecule type" value="Genomic_DNA"/>
</dbReference>
<name>A0ABC9B5S3_9POAL</name>
<protein>
    <submittedName>
        <fullName evidence="3">Uncharacterized protein</fullName>
    </submittedName>
</protein>
<evidence type="ECO:0000313" key="4">
    <source>
        <dbReference type="Proteomes" id="UP001497457"/>
    </source>
</evidence>
<sequence>MAKLTINYVKTLTQIVDQLGLEKPKITSEKSKSGTFHATIEVDLVNWVSMGYRGPREFTASSPVGARKAIWKAARKAINILEKCGLVRINDFSGKELKLWKKRVMDITKVCKEIVEERDFLEDNCTHLGKKHVKLLAENARLEAEILRLEERISGCIEGEKEGKEPIINIKDSYLDGANTSMKFMEA</sequence>
<dbReference type="Proteomes" id="UP001497457">
    <property type="component" value="Chromosome 22rd"/>
</dbReference>
<reference evidence="3 4" key="2">
    <citation type="submission" date="2024-10" db="EMBL/GenBank/DDBJ databases">
        <authorList>
            <person name="Ryan C."/>
        </authorList>
    </citation>
    <scope>NUCLEOTIDE SEQUENCE [LARGE SCALE GENOMIC DNA]</scope>
</reference>